<proteinExistence type="predicted"/>
<organism evidence="1 2">
    <name type="scientific">Lithohypha guttulata</name>
    <dbReference type="NCBI Taxonomy" id="1690604"/>
    <lineage>
        <taxon>Eukaryota</taxon>
        <taxon>Fungi</taxon>
        <taxon>Dikarya</taxon>
        <taxon>Ascomycota</taxon>
        <taxon>Pezizomycotina</taxon>
        <taxon>Eurotiomycetes</taxon>
        <taxon>Chaetothyriomycetidae</taxon>
        <taxon>Chaetothyriales</taxon>
        <taxon>Trichomeriaceae</taxon>
        <taxon>Lithohypha</taxon>
    </lineage>
</organism>
<dbReference type="AlphaFoldDB" id="A0AAN7T3T1"/>
<evidence type="ECO:0000313" key="1">
    <source>
        <dbReference type="EMBL" id="KAK5088554.1"/>
    </source>
</evidence>
<reference evidence="1 2" key="1">
    <citation type="submission" date="2023-08" db="EMBL/GenBank/DDBJ databases">
        <title>Black Yeasts Isolated from many extreme environments.</title>
        <authorList>
            <person name="Coleine C."/>
            <person name="Stajich J.E."/>
            <person name="Selbmann L."/>
        </authorList>
    </citation>
    <scope>NUCLEOTIDE SEQUENCE [LARGE SCALE GENOMIC DNA]</scope>
    <source>
        <strain evidence="1 2">CCFEE 5910</strain>
    </source>
</reference>
<name>A0AAN7T3T1_9EURO</name>
<accession>A0AAN7T3T1</accession>
<dbReference type="Proteomes" id="UP001309876">
    <property type="component" value="Unassembled WGS sequence"/>
</dbReference>
<sequence>MDYLRRAFNQLLDQYILRPSPSNITPNHEPSDDEDHVTSIIRIALLLRTRLPADLVPMILDHAELWHPIVVATSLHPDRIAEPQSRKLQAALVIPPHLPRNSIRRIRLITVSRDQGWSSYPEDHDTYRGSYTWFEAGIRGLDPDNLADIETIYQNVPVDCQHRNALDPEHVDLCLAHEERYKYGAQRIATNIHAGKDFREHVVQWDLESEDEGTRRMIREVKGGCRIEVSAHAQFPGWVNYVKSVKIEVECAVALDLPVRMEQSPSEETNIYTREKMARGLSTAASWPDTQKAIVVVGLHSTQGST</sequence>
<comment type="caution">
    <text evidence="1">The sequence shown here is derived from an EMBL/GenBank/DDBJ whole genome shotgun (WGS) entry which is preliminary data.</text>
</comment>
<keyword evidence="2" id="KW-1185">Reference proteome</keyword>
<gene>
    <name evidence="1" type="ORF">LTR05_002774</name>
</gene>
<protein>
    <submittedName>
        <fullName evidence="1">Uncharacterized protein</fullName>
    </submittedName>
</protein>
<dbReference type="EMBL" id="JAVRRJ010000002">
    <property type="protein sequence ID" value="KAK5088554.1"/>
    <property type="molecule type" value="Genomic_DNA"/>
</dbReference>
<evidence type="ECO:0000313" key="2">
    <source>
        <dbReference type="Proteomes" id="UP001309876"/>
    </source>
</evidence>